<proteinExistence type="predicted"/>
<dbReference type="GO" id="GO:0048487">
    <property type="term" value="F:beta-tubulin binding"/>
    <property type="evidence" value="ECO:0007669"/>
    <property type="project" value="InterPro"/>
</dbReference>
<evidence type="ECO:0000313" key="1">
    <source>
        <dbReference type="EMBL" id="JAP94416.1"/>
    </source>
</evidence>
<dbReference type="AlphaFoldDB" id="A0A146KG16"/>
<dbReference type="GO" id="GO:0005096">
    <property type="term" value="F:GTPase activator activity"/>
    <property type="evidence" value="ECO:0007669"/>
    <property type="project" value="InterPro"/>
</dbReference>
<accession>A0A146KG16</accession>
<gene>
    <name evidence="1" type="ORF">TPC1_12940</name>
</gene>
<dbReference type="GO" id="GO:0007021">
    <property type="term" value="P:tubulin complex assembly"/>
    <property type="evidence" value="ECO:0007669"/>
    <property type="project" value="InterPro"/>
</dbReference>
<dbReference type="GO" id="GO:0070830">
    <property type="term" value="P:bicellular tight junction assembly"/>
    <property type="evidence" value="ECO:0007669"/>
    <property type="project" value="TreeGrafter"/>
</dbReference>
<feature type="non-terminal residue" evidence="1">
    <location>
        <position position="211"/>
    </location>
</feature>
<dbReference type="GO" id="GO:0000226">
    <property type="term" value="P:microtubule cytoskeleton organization"/>
    <property type="evidence" value="ECO:0007669"/>
    <property type="project" value="TreeGrafter"/>
</dbReference>
<reference evidence="1" key="1">
    <citation type="submission" date="2015-07" db="EMBL/GenBank/DDBJ databases">
        <title>Adaptation to a free-living lifestyle via gene acquisitions in the diplomonad Trepomonas sp. PC1.</title>
        <authorList>
            <person name="Xu F."/>
            <person name="Jerlstrom-Hultqvist J."/>
            <person name="Kolisko M."/>
            <person name="Simpson A.G.B."/>
            <person name="Roger A.J."/>
            <person name="Svard S.G."/>
            <person name="Andersson J.O."/>
        </authorList>
    </citation>
    <scope>NUCLEOTIDE SEQUENCE</scope>
    <source>
        <strain evidence="1">PC1</strain>
    </source>
</reference>
<dbReference type="PANTHER" id="PTHR12658">
    <property type="entry name" value="BETA-TUBULIN COFACTOR D"/>
    <property type="match status" value="1"/>
</dbReference>
<dbReference type="GO" id="GO:0034333">
    <property type="term" value="P:adherens junction assembly"/>
    <property type="evidence" value="ECO:0007669"/>
    <property type="project" value="TreeGrafter"/>
</dbReference>
<name>A0A146KG16_9EUKA</name>
<sequence length="211" mass="25019">QKQALLQLFDNSLQSKNIYNGSGYALDFDKEIRNYLEQPQFLDEIIPDMLHKSFKLVKEDIFLKQTARPHIYSLIYSILDVRNFRFCLKFFENHVTLLQPLIEFVQFAQTAEFKIEDLKSFQSIDITLLQSHLQFRLQFVLLTHLSLLVLLPFNIDDFDENVSQKIVDLVYVYKSMNNKLTQMANEVLARFLTRQDQKELLSQQISFINQQ</sequence>
<dbReference type="GO" id="GO:0007023">
    <property type="term" value="P:post-chaperonin tubulin folding pathway"/>
    <property type="evidence" value="ECO:0007669"/>
    <property type="project" value="InterPro"/>
</dbReference>
<dbReference type="InterPro" id="IPR033162">
    <property type="entry name" value="TBCD"/>
</dbReference>
<organism evidence="1">
    <name type="scientific">Trepomonas sp. PC1</name>
    <dbReference type="NCBI Taxonomy" id="1076344"/>
    <lineage>
        <taxon>Eukaryota</taxon>
        <taxon>Metamonada</taxon>
        <taxon>Diplomonadida</taxon>
        <taxon>Hexamitidae</taxon>
        <taxon>Hexamitinae</taxon>
        <taxon>Trepomonas</taxon>
    </lineage>
</organism>
<dbReference type="GO" id="GO:0016328">
    <property type="term" value="C:lateral plasma membrane"/>
    <property type="evidence" value="ECO:0007669"/>
    <property type="project" value="TreeGrafter"/>
</dbReference>
<protein>
    <submittedName>
        <fullName evidence="1">Tubulin specific chaperone D</fullName>
    </submittedName>
</protein>
<feature type="non-terminal residue" evidence="1">
    <location>
        <position position="1"/>
    </location>
</feature>
<dbReference type="EMBL" id="GDID01002190">
    <property type="protein sequence ID" value="JAP94416.1"/>
    <property type="molecule type" value="Transcribed_RNA"/>
</dbReference>
<dbReference type="PANTHER" id="PTHR12658:SF0">
    <property type="entry name" value="TUBULIN-SPECIFIC CHAPERONE D"/>
    <property type="match status" value="1"/>
</dbReference>
<dbReference type="Pfam" id="PF23579">
    <property type="entry name" value="ARM_TBCD"/>
    <property type="match status" value="1"/>
</dbReference>